<evidence type="ECO:0000256" key="1">
    <source>
        <dbReference type="ARBA" id="ARBA00022980"/>
    </source>
</evidence>
<dbReference type="InterPro" id="IPR036870">
    <property type="entry name" value="Ribosomal_bS18_sf"/>
</dbReference>
<proteinExistence type="predicted"/>
<evidence type="ECO:0000313" key="4">
    <source>
        <dbReference type="EMBL" id="KAF9518472.1"/>
    </source>
</evidence>
<dbReference type="InterPro" id="IPR001648">
    <property type="entry name" value="Ribosomal_bS18"/>
</dbReference>
<feature type="non-terminal residue" evidence="4">
    <location>
        <position position="89"/>
    </location>
</feature>
<dbReference type="PRINTS" id="PR00974">
    <property type="entry name" value="RIBOSOMALS18"/>
</dbReference>
<dbReference type="AlphaFoldDB" id="A0A9P6B736"/>
<dbReference type="SUPFAM" id="SSF46911">
    <property type="entry name" value="Ribosomal protein S18"/>
    <property type="match status" value="1"/>
</dbReference>
<accession>A0A9P6B736</accession>
<keyword evidence="5" id="KW-1185">Reference proteome</keyword>
<dbReference type="GO" id="GO:0005840">
    <property type="term" value="C:ribosome"/>
    <property type="evidence" value="ECO:0007669"/>
    <property type="project" value="UniProtKB-KW"/>
</dbReference>
<evidence type="ECO:0000256" key="2">
    <source>
        <dbReference type="ARBA" id="ARBA00023274"/>
    </source>
</evidence>
<evidence type="ECO:0000313" key="5">
    <source>
        <dbReference type="Proteomes" id="UP000886523"/>
    </source>
</evidence>
<dbReference type="Pfam" id="PF01084">
    <property type="entry name" value="Ribosomal_S18"/>
    <property type="match status" value="1"/>
</dbReference>
<dbReference type="GO" id="GO:1990904">
    <property type="term" value="C:ribonucleoprotein complex"/>
    <property type="evidence" value="ECO:0007669"/>
    <property type="project" value="UniProtKB-KW"/>
</dbReference>
<dbReference type="OrthoDB" id="21463at2759"/>
<name>A0A9P6B736_9AGAM</name>
<dbReference type="Proteomes" id="UP000886523">
    <property type="component" value="Unassembled WGS sequence"/>
</dbReference>
<dbReference type="GO" id="GO:0006412">
    <property type="term" value="P:translation"/>
    <property type="evidence" value="ECO:0007669"/>
    <property type="project" value="InterPro"/>
</dbReference>
<keyword evidence="2" id="KW-0687">Ribonucleoprotein</keyword>
<dbReference type="GO" id="GO:0003735">
    <property type="term" value="F:structural constituent of ribosome"/>
    <property type="evidence" value="ECO:0007669"/>
    <property type="project" value="InterPro"/>
</dbReference>
<keyword evidence="1" id="KW-0689">Ribosomal protein</keyword>
<gene>
    <name evidence="4" type="ORF">BS47DRAFT_1282339</name>
</gene>
<dbReference type="Gene3D" id="4.10.640.10">
    <property type="entry name" value="Ribosomal protein S18"/>
    <property type="match status" value="1"/>
</dbReference>
<comment type="caution">
    <text evidence="4">The sequence shown here is derived from an EMBL/GenBank/DDBJ whole genome shotgun (WGS) entry which is preliminary data.</text>
</comment>
<feature type="non-terminal residue" evidence="4">
    <location>
        <position position="1"/>
    </location>
</feature>
<sequence>VKKRRRSQLPRSGPSAKEAAATDPFLFYNIDPVKEALSAHLLNGYLTTMGKIKGRNETLLPRRTQRRMGKAIRRARNLGIMPNMVKTAL</sequence>
<organism evidence="4 5">
    <name type="scientific">Hydnum rufescens UP504</name>
    <dbReference type="NCBI Taxonomy" id="1448309"/>
    <lineage>
        <taxon>Eukaryota</taxon>
        <taxon>Fungi</taxon>
        <taxon>Dikarya</taxon>
        <taxon>Basidiomycota</taxon>
        <taxon>Agaricomycotina</taxon>
        <taxon>Agaricomycetes</taxon>
        <taxon>Cantharellales</taxon>
        <taxon>Hydnaceae</taxon>
        <taxon>Hydnum</taxon>
    </lineage>
</organism>
<reference evidence="4" key="1">
    <citation type="journal article" date="2020" name="Nat. Commun.">
        <title>Large-scale genome sequencing of mycorrhizal fungi provides insights into the early evolution of symbiotic traits.</title>
        <authorList>
            <person name="Miyauchi S."/>
            <person name="Kiss E."/>
            <person name="Kuo A."/>
            <person name="Drula E."/>
            <person name="Kohler A."/>
            <person name="Sanchez-Garcia M."/>
            <person name="Morin E."/>
            <person name="Andreopoulos B."/>
            <person name="Barry K.W."/>
            <person name="Bonito G."/>
            <person name="Buee M."/>
            <person name="Carver A."/>
            <person name="Chen C."/>
            <person name="Cichocki N."/>
            <person name="Clum A."/>
            <person name="Culley D."/>
            <person name="Crous P.W."/>
            <person name="Fauchery L."/>
            <person name="Girlanda M."/>
            <person name="Hayes R.D."/>
            <person name="Keri Z."/>
            <person name="LaButti K."/>
            <person name="Lipzen A."/>
            <person name="Lombard V."/>
            <person name="Magnuson J."/>
            <person name="Maillard F."/>
            <person name="Murat C."/>
            <person name="Nolan M."/>
            <person name="Ohm R.A."/>
            <person name="Pangilinan J."/>
            <person name="Pereira M.F."/>
            <person name="Perotto S."/>
            <person name="Peter M."/>
            <person name="Pfister S."/>
            <person name="Riley R."/>
            <person name="Sitrit Y."/>
            <person name="Stielow J.B."/>
            <person name="Szollosi G."/>
            <person name="Zifcakova L."/>
            <person name="Stursova M."/>
            <person name="Spatafora J.W."/>
            <person name="Tedersoo L."/>
            <person name="Vaario L.M."/>
            <person name="Yamada A."/>
            <person name="Yan M."/>
            <person name="Wang P."/>
            <person name="Xu J."/>
            <person name="Bruns T."/>
            <person name="Baldrian P."/>
            <person name="Vilgalys R."/>
            <person name="Dunand C."/>
            <person name="Henrissat B."/>
            <person name="Grigoriev I.V."/>
            <person name="Hibbett D."/>
            <person name="Nagy L.G."/>
            <person name="Martin F.M."/>
        </authorList>
    </citation>
    <scope>NUCLEOTIDE SEQUENCE</scope>
    <source>
        <strain evidence="4">UP504</strain>
    </source>
</reference>
<protein>
    <recommendedName>
        <fullName evidence="3">Small ribosomal subunit protein bS18m</fullName>
    </recommendedName>
</protein>
<evidence type="ECO:0000256" key="3">
    <source>
        <dbReference type="ARBA" id="ARBA00035264"/>
    </source>
</evidence>
<dbReference type="EMBL" id="MU128925">
    <property type="protein sequence ID" value="KAF9518472.1"/>
    <property type="molecule type" value="Genomic_DNA"/>
</dbReference>